<evidence type="ECO:0000256" key="2">
    <source>
        <dbReference type="ARBA" id="ARBA00022512"/>
    </source>
</evidence>
<keyword evidence="6" id="KW-0677">Repeat</keyword>
<dbReference type="SUPFAM" id="SSF52058">
    <property type="entry name" value="L domain-like"/>
    <property type="match status" value="1"/>
</dbReference>
<evidence type="ECO:0000256" key="4">
    <source>
        <dbReference type="ARBA" id="ARBA00022614"/>
    </source>
</evidence>
<dbReference type="GO" id="GO:0071555">
    <property type="term" value="P:cell wall organization"/>
    <property type="evidence" value="ECO:0007669"/>
    <property type="project" value="UniProtKB-KW"/>
</dbReference>
<evidence type="ECO:0000256" key="10">
    <source>
        <dbReference type="SAM" id="MobiDB-lite"/>
    </source>
</evidence>
<feature type="signal peptide" evidence="11">
    <location>
        <begin position="1"/>
        <end position="24"/>
    </location>
</feature>
<dbReference type="AlphaFoldDB" id="A0AAE1TI95"/>
<keyword evidence="4" id="KW-0433">Leucine-rich repeat</keyword>
<comment type="subcellular location">
    <subcellularLocation>
        <location evidence="1">Secreted</location>
        <location evidence="1">Cell wall</location>
    </subcellularLocation>
</comment>
<evidence type="ECO:0000256" key="1">
    <source>
        <dbReference type="ARBA" id="ARBA00004191"/>
    </source>
</evidence>
<evidence type="ECO:0000313" key="14">
    <source>
        <dbReference type="Proteomes" id="UP001293593"/>
    </source>
</evidence>
<evidence type="ECO:0000256" key="7">
    <source>
        <dbReference type="ARBA" id="ARBA00023278"/>
    </source>
</evidence>
<gene>
    <name evidence="13" type="ORF">QN277_001372</name>
</gene>
<evidence type="ECO:0000313" key="13">
    <source>
        <dbReference type="EMBL" id="KAK4284555.1"/>
    </source>
</evidence>
<dbReference type="Pfam" id="PF08263">
    <property type="entry name" value="LRRNT_2"/>
    <property type="match status" value="1"/>
</dbReference>
<name>A0AAE1TI95_9FABA</name>
<dbReference type="InterPro" id="IPR032675">
    <property type="entry name" value="LRR_dom_sf"/>
</dbReference>
<sequence length="415" mass="46708">MDTISFSVLSFLLLSSSFFHSSFSAFSYDHPPPAYYYHHPPPPPPLTRLERARRVLLKFADTIDDSNDFTKNWHGSDPCEFRGVKCANYPNSKEQAVSGLDFNQAGFSARQGSNLGLTGILDSIPELAFFHVNSNNFSGQIPTQITRFPYFYELDLSNNQLQGEFPRDVLSSKQLLFVDLRYNKLTGPVPPELFNMDLDVIFINNNKFSSNLPWNFGSTPARYLTFANNKFTGPLPSSIGNASKTLTEVLFLKNQFSGCLPYEIGFLKKAIVFDVSNNLLTGPIPESFACLNKIRFLNLAHNKFYGPVPESVCELSGIRNDGNLTLTDNYFTEVGPKCMKLIKSKVLEVSGNCIEGLPNQKSHEECYKFWSYVKPCPNEWSLKVVPCKKHDPKYDETAPAPAPVTYESLNPTRHV</sequence>
<evidence type="ECO:0000256" key="5">
    <source>
        <dbReference type="ARBA" id="ARBA00022729"/>
    </source>
</evidence>
<dbReference type="InterPro" id="IPR013210">
    <property type="entry name" value="LRR_N_plant-typ"/>
</dbReference>
<evidence type="ECO:0000256" key="9">
    <source>
        <dbReference type="ARBA" id="ARBA00041871"/>
    </source>
</evidence>
<organism evidence="13 14">
    <name type="scientific">Acacia crassicarpa</name>
    <name type="common">northern wattle</name>
    <dbReference type="NCBI Taxonomy" id="499986"/>
    <lineage>
        <taxon>Eukaryota</taxon>
        <taxon>Viridiplantae</taxon>
        <taxon>Streptophyta</taxon>
        <taxon>Embryophyta</taxon>
        <taxon>Tracheophyta</taxon>
        <taxon>Spermatophyta</taxon>
        <taxon>Magnoliopsida</taxon>
        <taxon>eudicotyledons</taxon>
        <taxon>Gunneridae</taxon>
        <taxon>Pentapetalae</taxon>
        <taxon>rosids</taxon>
        <taxon>fabids</taxon>
        <taxon>Fabales</taxon>
        <taxon>Fabaceae</taxon>
        <taxon>Caesalpinioideae</taxon>
        <taxon>mimosoid clade</taxon>
        <taxon>Acacieae</taxon>
        <taxon>Acacia</taxon>
    </lineage>
</organism>
<dbReference type="InterPro" id="IPR051582">
    <property type="entry name" value="LRR_extensin-like_regulator"/>
</dbReference>
<keyword evidence="14" id="KW-1185">Reference proteome</keyword>
<reference evidence="13" key="1">
    <citation type="submission" date="2023-10" db="EMBL/GenBank/DDBJ databases">
        <title>Chromosome-level genome of the transformable northern wattle, Acacia crassicarpa.</title>
        <authorList>
            <person name="Massaro I."/>
            <person name="Sinha N.R."/>
            <person name="Poethig S."/>
            <person name="Leichty A.R."/>
        </authorList>
    </citation>
    <scope>NUCLEOTIDE SEQUENCE</scope>
    <source>
        <strain evidence="13">Acra3RX</strain>
        <tissue evidence="13">Leaf</tissue>
    </source>
</reference>
<keyword evidence="8" id="KW-0961">Cell wall biogenesis/degradation</keyword>
<evidence type="ECO:0000256" key="11">
    <source>
        <dbReference type="SAM" id="SignalP"/>
    </source>
</evidence>
<keyword evidence="5 11" id="KW-0732">Signal</keyword>
<comment type="caution">
    <text evidence="13">The sequence shown here is derived from an EMBL/GenBank/DDBJ whole genome shotgun (WGS) entry which is preliminary data.</text>
</comment>
<protein>
    <recommendedName>
        <fullName evidence="9">Cell wall hydroxyproline-rich glycoprotein</fullName>
    </recommendedName>
</protein>
<evidence type="ECO:0000256" key="6">
    <source>
        <dbReference type="ARBA" id="ARBA00022737"/>
    </source>
</evidence>
<dbReference type="EMBL" id="JAWXYG010000001">
    <property type="protein sequence ID" value="KAK4284555.1"/>
    <property type="molecule type" value="Genomic_DNA"/>
</dbReference>
<evidence type="ECO:0000259" key="12">
    <source>
        <dbReference type="Pfam" id="PF08263"/>
    </source>
</evidence>
<evidence type="ECO:0000256" key="3">
    <source>
        <dbReference type="ARBA" id="ARBA00022525"/>
    </source>
</evidence>
<keyword evidence="3" id="KW-0964">Secreted</keyword>
<keyword evidence="7" id="KW-0379">Hydroxylation</keyword>
<dbReference type="Pfam" id="PF00560">
    <property type="entry name" value="LRR_1"/>
    <property type="match status" value="5"/>
</dbReference>
<keyword evidence="2" id="KW-0134">Cell wall</keyword>
<feature type="region of interest" description="Disordered" evidence="10">
    <location>
        <begin position="395"/>
        <end position="415"/>
    </location>
</feature>
<dbReference type="InterPro" id="IPR001611">
    <property type="entry name" value="Leu-rich_rpt"/>
</dbReference>
<proteinExistence type="predicted"/>
<feature type="domain" description="Leucine-rich repeat-containing N-terminal plant-type" evidence="12">
    <location>
        <begin position="53"/>
        <end position="86"/>
    </location>
</feature>
<dbReference type="Proteomes" id="UP001293593">
    <property type="component" value="Unassembled WGS sequence"/>
</dbReference>
<dbReference type="Gene3D" id="3.80.10.10">
    <property type="entry name" value="Ribonuclease Inhibitor"/>
    <property type="match status" value="2"/>
</dbReference>
<feature type="chain" id="PRO_5042049746" description="Cell wall hydroxyproline-rich glycoprotein" evidence="11">
    <location>
        <begin position="25"/>
        <end position="415"/>
    </location>
</feature>
<dbReference type="PANTHER" id="PTHR32093">
    <property type="entry name" value="LEUCINE-RICH REPEAT EXTENSIN-LIKE PROTEIN 3-RELATED"/>
    <property type="match status" value="1"/>
</dbReference>
<accession>A0AAE1TI95</accession>
<evidence type="ECO:0000256" key="8">
    <source>
        <dbReference type="ARBA" id="ARBA00023316"/>
    </source>
</evidence>
<dbReference type="PANTHER" id="PTHR32093:SF131">
    <property type="entry name" value="LEUCINE-RICH REPEAT-CONTAINING N-TERMINAL PLANT-TYPE DOMAIN-CONTAINING PROTEIN"/>
    <property type="match status" value="1"/>
</dbReference>